<dbReference type="InterPro" id="IPR036770">
    <property type="entry name" value="Ankyrin_rpt-contain_sf"/>
</dbReference>
<dbReference type="EMBL" id="CAJFCJ010000002">
    <property type="protein sequence ID" value="CAD5111731.1"/>
    <property type="molecule type" value="Genomic_DNA"/>
</dbReference>
<reference evidence="2 3" key="1">
    <citation type="submission" date="2020-08" db="EMBL/GenBank/DDBJ databases">
        <authorList>
            <person name="Hejnol A."/>
        </authorList>
    </citation>
    <scope>NUCLEOTIDE SEQUENCE [LARGE SCALE GENOMIC DNA]</scope>
</reference>
<dbReference type="SUPFAM" id="SSF48403">
    <property type="entry name" value="Ankyrin repeat"/>
    <property type="match status" value="1"/>
</dbReference>
<gene>
    <name evidence="2" type="ORF">DGYR_LOCUS978</name>
</gene>
<feature type="region of interest" description="Disordered" evidence="1">
    <location>
        <begin position="81"/>
        <end position="107"/>
    </location>
</feature>
<dbReference type="OrthoDB" id="539213at2759"/>
<sequence length="186" mass="20676">MSSRSFRIPREGAFHPVQRRIPEATPLCPLQSSEMGVKHVPIRVAEGAEVPVLSDTVFRPVSNERLCFSPSKLRQAHARRELRYTPVEGRSSSSPISHHNSTPSGRPISQKRAWLEHVSPVCGTPELPSDELSWAAACGDLETVIKLIKEGRNVNTPNSFGRAPLQVNKLRNRLAFICLQSTPLNR</sequence>
<evidence type="ECO:0000313" key="2">
    <source>
        <dbReference type="EMBL" id="CAD5111731.1"/>
    </source>
</evidence>
<dbReference type="Proteomes" id="UP000549394">
    <property type="component" value="Unassembled WGS sequence"/>
</dbReference>
<protein>
    <submittedName>
        <fullName evidence="2">Uncharacterized protein</fullName>
    </submittedName>
</protein>
<evidence type="ECO:0000313" key="3">
    <source>
        <dbReference type="Proteomes" id="UP000549394"/>
    </source>
</evidence>
<proteinExistence type="predicted"/>
<accession>A0A7I8V7S8</accession>
<dbReference type="AlphaFoldDB" id="A0A7I8V7S8"/>
<keyword evidence="3" id="KW-1185">Reference proteome</keyword>
<organism evidence="2 3">
    <name type="scientific">Dimorphilus gyrociliatus</name>
    <dbReference type="NCBI Taxonomy" id="2664684"/>
    <lineage>
        <taxon>Eukaryota</taxon>
        <taxon>Metazoa</taxon>
        <taxon>Spiralia</taxon>
        <taxon>Lophotrochozoa</taxon>
        <taxon>Annelida</taxon>
        <taxon>Polychaeta</taxon>
        <taxon>Polychaeta incertae sedis</taxon>
        <taxon>Dinophilidae</taxon>
        <taxon>Dimorphilus</taxon>
    </lineage>
</organism>
<feature type="compositionally biased region" description="Low complexity" evidence="1">
    <location>
        <begin position="91"/>
        <end position="104"/>
    </location>
</feature>
<comment type="caution">
    <text evidence="2">The sequence shown here is derived from an EMBL/GenBank/DDBJ whole genome shotgun (WGS) entry which is preliminary data.</text>
</comment>
<evidence type="ECO:0000256" key="1">
    <source>
        <dbReference type="SAM" id="MobiDB-lite"/>
    </source>
</evidence>
<dbReference type="Gene3D" id="1.25.40.20">
    <property type="entry name" value="Ankyrin repeat-containing domain"/>
    <property type="match status" value="1"/>
</dbReference>
<name>A0A7I8V7S8_9ANNE</name>